<organism evidence="2 3">
    <name type="scientific">Lactobacillus equicursoris 66c</name>
    <dbReference type="NCBI Taxonomy" id="872326"/>
    <lineage>
        <taxon>Bacteria</taxon>
        <taxon>Bacillati</taxon>
        <taxon>Bacillota</taxon>
        <taxon>Bacilli</taxon>
        <taxon>Lactobacillales</taxon>
        <taxon>Lactobacillaceae</taxon>
        <taxon>Lactobacillus</taxon>
    </lineage>
</organism>
<accession>K0NNR1</accession>
<dbReference type="InterPro" id="IPR016181">
    <property type="entry name" value="Acyl_CoA_acyltransferase"/>
</dbReference>
<dbReference type="AlphaFoldDB" id="K0NNR1"/>
<feature type="domain" description="N-acetyltransferase" evidence="1">
    <location>
        <begin position="10"/>
        <end position="180"/>
    </location>
</feature>
<proteinExistence type="predicted"/>
<dbReference type="Proteomes" id="UP000009325">
    <property type="component" value="Unassembled WGS sequence"/>
</dbReference>
<dbReference type="PROSITE" id="PS51186">
    <property type="entry name" value="GNAT"/>
    <property type="match status" value="1"/>
</dbReference>
<dbReference type="GO" id="GO:0008999">
    <property type="term" value="F:protein-N-terminal-alanine acetyltransferase activity"/>
    <property type="evidence" value="ECO:0007669"/>
    <property type="project" value="TreeGrafter"/>
</dbReference>
<dbReference type="Gene3D" id="3.40.630.30">
    <property type="match status" value="1"/>
</dbReference>
<dbReference type="RefSeq" id="WP_009557859.1">
    <property type="nucleotide sequence ID" value="NZ_CALZ01000069.1"/>
</dbReference>
<dbReference type="PANTHER" id="PTHR43441:SF11">
    <property type="entry name" value="RIBOSOMAL-PROTEIN-SERINE ACETYLTRANSFERASE"/>
    <property type="match status" value="1"/>
</dbReference>
<protein>
    <submittedName>
        <fullName evidence="2">Ribosomal-protein-serine acetyltransferase</fullName>
    </submittedName>
</protein>
<evidence type="ECO:0000259" key="1">
    <source>
        <dbReference type="PROSITE" id="PS51186"/>
    </source>
</evidence>
<dbReference type="InterPro" id="IPR000182">
    <property type="entry name" value="GNAT_dom"/>
</dbReference>
<dbReference type="PANTHER" id="PTHR43441">
    <property type="entry name" value="RIBOSOMAL-PROTEIN-SERINE ACETYLTRANSFERASE"/>
    <property type="match status" value="1"/>
</dbReference>
<dbReference type="GO" id="GO:1990189">
    <property type="term" value="F:protein N-terminal-serine acetyltransferase activity"/>
    <property type="evidence" value="ECO:0007669"/>
    <property type="project" value="TreeGrafter"/>
</dbReference>
<dbReference type="GO" id="GO:0005737">
    <property type="term" value="C:cytoplasm"/>
    <property type="evidence" value="ECO:0007669"/>
    <property type="project" value="TreeGrafter"/>
</dbReference>
<evidence type="ECO:0000313" key="3">
    <source>
        <dbReference type="Proteomes" id="UP000009325"/>
    </source>
</evidence>
<dbReference type="OrthoDB" id="9784707at2"/>
<keyword evidence="2" id="KW-0808">Transferase</keyword>
<dbReference type="Pfam" id="PF13302">
    <property type="entry name" value="Acetyltransf_3"/>
    <property type="match status" value="1"/>
</dbReference>
<evidence type="ECO:0000313" key="2">
    <source>
        <dbReference type="EMBL" id="CCK83354.1"/>
    </source>
</evidence>
<gene>
    <name evidence="2" type="ORF">BN146_03625</name>
</gene>
<sequence length="188" mass="21266">MFSYKVDDDIKLALPRLSDVDELYALIDADRDDLGRFLPWVDHVQSIDDELPTIQNDLNGFAAGTSLNLFIWYHGRLAGNISLNKIRKRNLEADVGYFLGKSFRGHGIMTRAVQALLDIAFDEYGLHRVYLECAADNLPSNGVAQRCGMRLEGTFHGRLILKDGYHDCNHYAVLAEEWPDIKASLQSH</sequence>
<dbReference type="SUPFAM" id="SSF55729">
    <property type="entry name" value="Acyl-CoA N-acyltransferases (Nat)"/>
    <property type="match status" value="1"/>
</dbReference>
<dbReference type="EMBL" id="CALZ01000069">
    <property type="protein sequence ID" value="CCK83354.1"/>
    <property type="molecule type" value="Genomic_DNA"/>
</dbReference>
<reference evidence="2 3" key="1">
    <citation type="submission" date="2012-08" db="EMBL/GenBank/DDBJ databases">
        <title>Draft Genome Sequences of Lactobacillus equicursoris CIP 110162T, isolated from thoroughbred racehorse feces and Lactobacillus sp. CRBIP 24.137 isolated from urine of human.</title>
        <authorList>
            <person name="Cousin S."/>
            <person name="Loux V."/>
            <person name="Ma L."/>
            <person name="Creno S."/>
            <person name="Clermont D."/>
            <person name="Bizet C."/>
            <person name="Bouchier C."/>
        </authorList>
    </citation>
    <scope>NUCLEOTIDE SEQUENCE [LARGE SCALE GENOMIC DNA]</scope>
    <source>
        <strain evidence="2 3">66c</strain>
    </source>
</reference>
<comment type="caution">
    <text evidence="2">The sequence shown here is derived from an EMBL/GenBank/DDBJ whole genome shotgun (WGS) entry which is preliminary data.</text>
</comment>
<dbReference type="CDD" id="cd04301">
    <property type="entry name" value="NAT_SF"/>
    <property type="match status" value="1"/>
</dbReference>
<name>K0NNR1_9LACO</name>
<dbReference type="InterPro" id="IPR051908">
    <property type="entry name" value="Ribosomal_N-acetyltransferase"/>
</dbReference>